<evidence type="ECO:0000313" key="2">
    <source>
        <dbReference type="Proteomes" id="UP000218385"/>
    </source>
</evidence>
<protein>
    <recommendedName>
        <fullName evidence="3">Filamentous hemagglutinin</fullName>
    </recommendedName>
</protein>
<dbReference type="EMBL" id="CP023466">
    <property type="protein sequence ID" value="ATE78468.1"/>
    <property type="molecule type" value="Genomic_DNA"/>
</dbReference>
<organism evidence="1 2">
    <name type="scientific">Pseudomonas frederiksbergensis</name>
    <dbReference type="NCBI Taxonomy" id="104087"/>
    <lineage>
        <taxon>Bacteria</taxon>
        <taxon>Pseudomonadati</taxon>
        <taxon>Pseudomonadota</taxon>
        <taxon>Gammaproteobacteria</taxon>
        <taxon>Pseudomonadales</taxon>
        <taxon>Pseudomonadaceae</taxon>
        <taxon>Pseudomonas</taxon>
    </lineage>
</organism>
<evidence type="ECO:0000313" key="1">
    <source>
        <dbReference type="EMBL" id="ATE78468.1"/>
    </source>
</evidence>
<dbReference type="Proteomes" id="UP000218385">
    <property type="component" value="Chromosome"/>
</dbReference>
<reference evidence="1 2" key="1">
    <citation type="submission" date="2017-09" db="EMBL/GenBank/DDBJ databases">
        <title>Complete Genome sequence of Lysobacter capsici KNU-15.</title>
        <authorList>
            <person name="Kim M.-C."/>
            <person name="Yi H."/>
            <person name="Lee D.-W."/>
            <person name="Shin J.-H."/>
        </authorList>
    </citation>
    <scope>NUCLEOTIDE SEQUENCE [LARGE SCALE GENOMIC DNA]</scope>
    <source>
        <strain evidence="1 2">KNU-15</strain>
    </source>
</reference>
<gene>
    <name evidence="1" type="ORF">CNN82_19320</name>
</gene>
<name>A0AB33EDD6_9PSED</name>
<dbReference type="InterPro" id="IPR032721">
    <property type="entry name" value="Toxin-deaminase"/>
</dbReference>
<accession>A0AB33EDD6</accession>
<sequence>MGHTFYVGNLKTWVHNTGPCDLPADYFAGGAKTTATVIDTAPMAQRVMDVRAGLPSDLRRSGNVAVAEIDIPGIPKQMAAHSQVSDAGKGLIGSGNGNFVAQSVPNKAGDLVYRGIDTEYKILDNIADRLGGNTSARGTVNILTEKAACASCLNVAEQFKAKYPNITVNILDNQGVMLRPPRKTP</sequence>
<dbReference type="Pfam" id="PF14424">
    <property type="entry name" value="Toxin-deaminase"/>
    <property type="match status" value="1"/>
</dbReference>
<evidence type="ECO:0008006" key="3">
    <source>
        <dbReference type="Google" id="ProtNLM"/>
    </source>
</evidence>
<dbReference type="AlphaFoldDB" id="A0AB33EDD6"/>
<proteinExistence type="predicted"/>